<feature type="region of interest" description="Disordered" evidence="5">
    <location>
        <begin position="478"/>
        <end position="513"/>
    </location>
</feature>
<feature type="region of interest" description="Disordered" evidence="5">
    <location>
        <begin position="230"/>
        <end position="258"/>
    </location>
</feature>
<feature type="compositionally biased region" description="Low complexity" evidence="5">
    <location>
        <begin position="105"/>
        <end position="115"/>
    </location>
</feature>
<feature type="region of interest" description="Disordered" evidence="5">
    <location>
        <begin position="670"/>
        <end position="694"/>
    </location>
</feature>
<sequence>MDDGRFMSGDFRYLFQDSMPAPNSSTRENQYYDPVHESREWHLNNSSPQAYLTQISSAWATSPAFITYENPSDNGFQELYNPLNQSQEEDDSITSAIPSSDVLRNNHNNYNTTRYPSEFYDFEGINEIESSSSHGRQNLGPNSLATTITGFMSPMFLSNPELASIDTQLTQMNSTAIERNTTMPSRPQLRPPLRRHIGKPQSMLDDCSLAKPSTQAPNEQISSVINPSEVEPVSLQGPTRLRRRHRSQHSHPEAPNLQIPSNENILRREYGAAFGNSSTGGNSTASAIREAVIRRAIFEKRIPSKSVIATLETVRLEELEKNDRSCMICYNEFGLANPEGIIELPLRLPKCKHIFGDKCIKKWFEDSDSCPYCRDKLSSEKSLKKIYGIDTPNQSRDRLVALRRRIVHAQNLSRYISSVELTNSRIAQSIQSSNILESPRNDMFRDSNSILTSDDLRNLSANRISAYDAERRRCLQGRGSSYRSANHLNRNQNGRSARSARSNLPASPDPGMFPQMFIPLRNNLSGLNTSVNTNTSPLRGGIDGQETNFQVSPTNLQYNGNRGLGSSFPETNPWRGVTSMREPTERMNEILNELRNETLLRIENSSTPFSVETSIYTEDRPQGYIQYLSEPQSIDIELQRPQLLSTPNWQPPDSRDVMSVNSISHIIHSDHSDEDTNSEDLMNSVSQSPPQPVA</sequence>
<feature type="compositionally biased region" description="Basic residues" evidence="5">
    <location>
        <begin position="240"/>
        <end position="249"/>
    </location>
</feature>
<reference evidence="7 8" key="1">
    <citation type="submission" date="2017-10" db="EMBL/GenBank/DDBJ databases">
        <title>Development of genomic resources for the powdery mildew, Erysiphe pulchra.</title>
        <authorList>
            <person name="Wadl P.A."/>
            <person name="Mack B.M."/>
            <person name="Moore G."/>
            <person name="Beltz S.B."/>
        </authorList>
    </citation>
    <scope>NUCLEOTIDE SEQUENCE [LARGE SCALE GENOMIC DNA]</scope>
    <source>
        <strain evidence="7">Cflorida</strain>
    </source>
</reference>
<name>A0A2S4PXR1_9PEZI</name>
<evidence type="ECO:0000256" key="3">
    <source>
        <dbReference type="ARBA" id="ARBA00022833"/>
    </source>
</evidence>
<dbReference type="Pfam" id="PF13639">
    <property type="entry name" value="zf-RING_2"/>
    <property type="match status" value="1"/>
</dbReference>
<dbReference type="GO" id="GO:0012505">
    <property type="term" value="C:endomembrane system"/>
    <property type="evidence" value="ECO:0007669"/>
    <property type="project" value="TreeGrafter"/>
</dbReference>
<dbReference type="Gene3D" id="3.30.40.10">
    <property type="entry name" value="Zinc/RING finger domain, C3HC4 (zinc finger)"/>
    <property type="match status" value="1"/>
</dbReference>
<evidence type="ECO:0000256" key="1">
    <source>
        <dbReference type="ARBA" id="ARBA00022723"/>
    </source>
</evidence>
<keyword evidence="2 4" id="KW-0863">Zinc-finger</keyword>
<keyword evidence="3" id="KW-0862">Zinc</keyword>
<evidence type="ECO:0000256" key="5">
    <source>
        <dbReference type="SAM" id="MobiDB-lite"/>
    </source>
</evidence>
<dbReference type="PANTHER" id="PTHR22763:SF162">
    <property type="entry name" value="TRANSMEMBRANE E3 UBIQUITIN-PROTEIN LIGASE 1"/>
    <property type="match status" value="1"/>
</dbReference>
<dbReference type="GO" id="GO:0044695">
    <property type="term" value="C:Dsc E3 ubiquitin ligase complex"/>
    <property type="evidence" value="ECO:0007669"/>
    <property type="project" value="TreeGrafter"/>
</dbReference>
<dbReference type="InterPro" id="IPR001841">
    <property type="entry name" value="Znf_RING"/>
</dbReference>
<feature type="region of interest" description="Disordered" evidence="5">
    <location>
        <begin position="560"/>
        <end position="582"/>
    </location>
</feature>
<evidence type="ECO:0000259" key="6">
    <source>
        <dbReference type="PROSITE" id="PS50089"/>
    </source>
</evidence>
<dbReference type="InterPro" id="IPR050731">
    <property type="entry name" value="HRD1_E3_ubiq-ligases"/>
</dbReference>
<feature type="region of interest" description="Disordered" evidence="5">
    <location>
        <begin position="85"/>
        <end position="115"/>
    </location>
</feature>
<feature type="compositionally biased region" description="Polar residues" evidence="5">
    <location>
        <begin position="679"/>
        <end position="688"/>
    </location>
</feature>
<evidence type="ECO:0000313" key="7">
    <source>
        <dbReference type="EMBL" id="POS86828.1"/>
    </source>
</evidence>
<proteinExistence type="predicted"/>
<accession>A0A2S4PXR1</accession>
<gene>
    <name evidence="7" type="ORF">EPUL_002737</name>
</gene>
<keyword evidence="1" id="KW-0479">Metal-binding</keyword>
<dbReference type="AlphaFoldDB" id="A0A2S4PXR1"/>
<dbReference type="GO" id="GO:0043161">
    <property type="term" value="P:proteasome-mediated ubiquitin-dependent protein catabolic process"/>
    <property type="evidence" value="ECO:0007669"/>
    <property type="project" value="TreeGrafter"/>
</dbReference>
<dbReference type="OrthoDB" id="8062037at2759"/>
<organism evidence="7 8">
    <name type="scientific">Erysiphe pulchra</name>
    <dbReference type="NCBI Taxonomy" id="225359"/>
    <lineage>
        <taxon>Eukaryota</taxon>
        <taxon>Fungi</taxon>
        <taxon>Dikarya</taxon>
        <taxon>Ascomycota</taxon>
        <taxon>Pezizomycotina</taxon>
        <taxon>Leotiomycetes</taxon>
        <taxon>Erysiphales</taxon>
        <taxon>Erysiphaceae</taxon>
        <taxon>Erysiphe</taxon>
    </lineage>
</organism>
<dbReference type="PANTHER" id="PTHR22763">
    <property type="entry name" value="RING ZINC FINGER PROTEIN"/>
    <property type="match status" value="1"/>
</dbReference>
<keyword evidence="8" id="KW-1185">Reference proteome</keyword>
<evidence type="ECO:0000256" key="2">
    <source>
        <dbReference type="ARBA" id="ARBA00022771"/>
    </source>
</evidence>
<protein>
    <recommendedName>
        <fullName evidence="6">RING-type domain-containing protein</fullName>
    </recommendedName>
</protein>
<dbReference type="GO" id="GO:0061630">
    <property type="term" value="F:ubiquitin protein ligase activity"/>
    <property type="evidence" value="ECO:0007669"/>
    <property type="project" value="TreeGrafter"/>
</dbReference>
<evidence type="ECO:0000313" key="8">
    <source>
        <dbReference type="Proteomes" id="UP000237438"/>
    </source>
</evidence>
<comment type="caution">
    <text evidence="7">The sequence shown here is derived from an EMBL/GenBank/DDBJ whole genome shotgun (WGS) entry which is preliminary data.</text>
</comment>
<dbReference type="SUPFAM" id="SSF57850">
    <property type="entry name" value="RING/U-box"/>
    <property type="match status" value="1"/>
</dbReference>
<dbReference type="InterPro" id="IPR013083">
    <property type="entry name" value="Znf_RING/FYVE/PHD"/>
</dbReference>
<dbReference type="Proteomes" id="UP000237438">
    <property type="component" value="Unassembled WGS sequence"/>
</dbReference>
<dbReference type="EMBL" id="PEDP01000242">
    <property type="protein sequence ID" value="POS86828.1"/>
    <property type="molecule type" value="Genomic_DNA"/>
</dbReference>
<feature type="compositionally biased region" description="Polar residues" evidence="5">
    <location>
        <begin position="478"/>
        <end position="505"/>
    </location>
</feature>
<dbReference type="GO" id="GO:0008270">
    <property type="term" value="F:zinc ion binding"/>
    <property type="evidence" value="ECO:0007669"/>
    <property type="project" value="UniProtKB-KW"/>
</dbReference>
<evidence type="ECO:0000256" key="4">
    <source>
        <dbReference type="PROSITE-ProRule" id="PRU00175"/>
    </source>
</evidence>
<feature type="domain" description="RING-type" evidence="6">
    <location>
        <begin position="326"/>
        <end position="374"/>
    </location>
</feature>
<dbReference type="STRING" id="225359.A0A2S4PXR1"/>
<dbReference type="PROSITE" id="PS50089">
    <property type="entry name" value="ZF_RING_2"/>
    <property type="match status" value="1"/>
</dbReference>